<accession>A0A7W6H563</accession>
<keyword evidence="2" id="KW-1185">Reference proteome</keyword>
<dbReference type="RefSeq" id="WP_183200280.1">
    <property type="nucleotide sequence ID" value="NZ_JACIEK010000006.1"/>
</dbReference>
<dbReference type="Pfam" id="PF12096">
    <property type="entry name" value="DUF3572"/>
    <property type="match status" value="1"/>
</dbReference>
<comment type="caution">
    <text evidence="1">The sequence shown here is derived from an EMBL/GenBank/DDBJ whole genome shotgun (WGS) entry which is preliminary data.</text>
</comment>
<reference evidence="1 2" key="1">
    <citation type="submission" date="2020-08" db="EMBL/GenBank/DDBJ databases">
        <title>Genomic Encyclopedia of Type Strains, Phase IV (KMG-IV): sequencing the most valuable type-strain genomes for metagenomic binning, comparative biology and taxonomic classification.</title>
        <authorList>
            <person name="Goeker M."/>
        </authorList>
    </citation>
    <scope>NUCLEOTIDE SEQUENCE [LARGE SCALE GENOMIC DNA]</scope>
    <source>
        <strain evidence="1 2">DSM 102238</strain>
    </source>
</reference>
<evidence type="ECO:0008006" key="3">
    <source>
        <dbReference type="Google" id="ProtNLM"/>
    </source>
</evidence>
<dbReference type="EMBL" id="JACIEK010000006">
    <property type="protein sequence ID" value="MBB3998754.1"/>
    <property type="molecule type" value="Genomic_DNA"/>
</dbReference>
<proteinExistence type="predicted"/>
<organism evidence="1 2">
    <name type="scientific">Aureimonas pseudogalii</name>
    <dbReference type="NCBI Taxonomy" id="1744844"/>
    <lineage>
        <taxon>Bacteria</taxon>
        <taxon>Pseudomonadati</taxon>
        <taxon>Pseudomonadota</taxon>
        <taxon>Alphaproteobacteria</taxon>
        <taxon>Hyphomicrobiales</taxon>
        <taxon>Aurantimonadaceae</taxon>
        <taxon>Aureimonas</taxon>
    </lineage>
</organism>
<evidence type="ECO:0000313" key="1">
    <source>
        <dbReference type="EMBL" id="MBB3998754.1"/>
    </source>
</evidence>
<evidence type="ECO:0000313" key="2">
    <source>
        <dbReference type="Proteomes" id="UP000542776"/>
    </source>
</evidence>
<dbReference type="InterPro" id="IPR021955">
    <property type="entry name" value="DUF3572"/>
</dbReference>
<dbReference type="Proteomes" id="UP000542776">
    <property type="component" value="Unassembled WGS sequence"/>
</dbReference>
<gene>
    <name evidence="1" type="ORF">GGR04_002602</name>
</gene>
<sequence length="100" mass="10760">MTVSDGTAGTDEAASGVAIDALSYIASEPLLFNRFLRLTGLELENIRQAAGEPLFLAGVLDFVLNDEKTLDDFAAYANIPPQRVAAARRTLAPEQSDFPF</sequence>
<dbReference type="AlphaFoldDB" id="A0A7W6H563"/>
<name>A0A7W6H563_9HYPH</name>
<protein>
    <recommendedName>
        <fullName evidence="3">DUF3572 domain-containing protein</fullName>
    </recommendedName>
</protein>